<organism evidence="1 2">
    <name type="scientific">Populus trichocarpa</name>
    <name type="common">Western balsam poplar</name>
    <name type="synonym">Populus balsamifera subsp. trichocarpa</name>
    <dbReference type="NCBI Taxonomy" id="3694"/>
    <lineage>
        <taxon>Eukaryota</taxon>
        <taxon>Viridiplantae</taxon>
        <taxon>Streptophyta</taxon>
        <taxon>Embryophyta</taxon>
        <taxon>Tracheophyta</taxon>
        <taxon>Spermatophyta</taxon>
        <taxon>Magnoliopsida</taxon>
        <taxon>eudicotyledons</taxon>
        <taxon>Gunneridae</taxon>
        <taxon>Pentapetalae</taxon>
        <taxon>rosids</taxon>
        <taxon>fabids</taxon>
        <taxon>Malpighiales</taxon>
        <taxon>Salicaceae</taxon>
        <taxon>Saliceae</taxon>
        <taxon>Populus</taxon>
    </lineage>
</organism>
<gene>
    <name evidence="1" type="ORF">POPTR_013G151333v4</name>
</gene>
<comment type="caution">
    <text evidence="1">The sequence shown here is derived from an EMBL/GenBank/DDBJ whole genome shotgun (WGS) entry which is preliminary data.</text>
</comment>
<dbReference type="Proteomes" id="UP000006729">
    <property type="component" value="Chromosome 13"/>
</dbReference>
<dbReference type="EMBL" id="CM009302">
    <property type="protein sequence ID" value="KAI9383883.1"/>
    <property type="molecule type" value="Genomic_DNA"/>
</dbReference>
<evidence type="ECO:0000313" key="1">
    <source>
        <dbReference type="EMBL" id="KAI9383883.1"/>
    </source>
</evidence>
<keyword evidence="2" id="KW-1185">Reference proteome</keyword>
<sequence length="44" mass="5271">MEPLKFYLNESFSSLSQHQKYLITITFFQEKLHLMPSKDHNTTP</sequence>
<evidence type="ECO:0000313" key="2">
    <source>
        <dbReference type="Proteomes" id="UP000006729"/>
    </source>
</evidence>
<accession>A0ACC0S4C8</accession>
<proteinExistence type="predicted"/>
<name>A0ACC0S4C8_POPTR</name>
<reference evidence="1 2" key="1">
    <citation type="journal article" date="2006" name="Science">
        <title>The genome of black cottonwood, Populus trichocarpa (Torr. &amp; Gray).</title>
        <authorList>
            <person name="Tuskan G.A."/>
            <person name="Difazio S."/>
            <person name="Jansson S."/>
            <person name="Bohlmann J."/>
            <person name="Grigoriev I."/>
            <person name="Hellsten U."/>
            <person name="Putnam N."/>
            <person name="Ralph S."/>
            <person name="Rombauts S."/>
            <person name="Salamov A."/>
            <person name="Schein J."/>
            <person name="Sterck L."/>
            <person name="Aerts A."/>
            <person name="Bhalerao R.R."/>
            <person name="Bhalerao R.P."/>
            <person name="Blaudez D."/>
            <person name="Boerjan W."/>
            <person name="Brun A."/>
            <person name="Brunner A."/>
            <person name="Busov V."/>
            <person name="Campbell M."/>
            <person name="Carlson J."/>
            <person name="Chalot M."/>
            <person name="Chapman J."/>
            <person name="Chen G.L."/>
            <person name="Cooper D."/>
            <person name="Coutinho P.M."/>
            <person name="Couturier J."/>
            <person name="Covert S."/>
            <person name="Cronk Q."/>
            <person name="Cunningham R."/>
            <person name="Davis J."/>
            <person name="Degroeve S."/>
            <person name="Dejardin A."/>
            <person name="Depamphilis C."/>
            <person name="Detter J."/>
            <person name="Dirks B."/>
            <person name="Dubchak I."/>
            <person name="Duplessis S."/>
            <person name="Ehlting J."/>
            <person name="Ellis B."/>
            <person name="Gendler K."/>
            <person name="Goodstein D."/>
            <person name="Gribskov M."/>
            <person name="Grimwood J."/>
            <person name="Groover A."/>
            <person name="Gunter L."/>
            <person name="Hamberger B."/>
            <person name="Heinze B."/>
            <person name="Helariutta Y."/>
            <person name="Henrissat B."/>
            <person name="Holligan D."/>
            <person name="Holt R."/>
            <person name="Huang W."/>
            <person name="Islam-Faridi N."/>
            <person name="Jones S."/>
            <person name="Jones-Rhoades M."/>
            <person name="Jorgensen R."/>
            <person name="Joshi C."/>
            <person name="Kangasjarvi J."/>
            <person name="Karlsson J."/>
            <person name="Kelleher C."/>
            <person name="Kirkpatrick R."/>
            <person name="Kirst M."/>
            <person name="Kohler A."/>
            <person name="Kalluri U."/>
            <person name="Larimer F."/>
            <person name="Leebens-Mack J."/>
            <person name="Leple J.C."/>
            <person name="Locascio P."/>
            <person name="Lou Y."/>
            <person name="Lucas S."/>
            <person name="Martin F."/>
            <person name="Montanini B."/>
            <person name="Napoli C."/>
            <person name="Nelson D.R."/>
            <person name="Nelson C."/>
            <person name="Nieminen K."/>
            <person name="Nilsson O."/>
            <person name="Pereda V."/>
            <person name="Peter G."/>
            <person name="Philippe R."/>
            <person name="Pilate G."/>
            <person name="Poliakov A."/>
            <person name="Razumovskaya J."/>
            <person name="Richardson P."/>
            <person name="Rinaldi C."/>
            <person name="Ritland K."/>
            <person name="Rouze P."/>
            <person name="Ryaboy D."/>
            <person name="Schmutz J."/>
            <person name="Schrader J."/>
            <person name="Segerman B."/>
            <person name="Shin H."/>
            <person name="Siddiqui A."/>
            <person name="Sterky F."/>
            <person name="Terry A."/>
            <person name="Tsai C.J."/>
            <person name="Uberbacher E."/>
            <person name="Unneberg P."/>
            <person name="Vahala J."/>
            <person name="Wall K."/>
            <person name="Wessler S."/>
            <person name="Yang G."/>
            <person name="Yin T."/>
            <person name="Douglas C."/>
            <person name="Marra M."/>
            <person name="Sandberg G."/>
            <person name="Van de Peer Y."/>
            <person name="Rokhsar D."/>
        </authorList>
    </citation>
    <scope>NUCLEOTIDE SEQUENCE [LARGE SCALE GENOMIC DNA]</scope>
    <source>
        <strain evidence="2">cv. Nisqually</strain>
    </source>
</reference>
<protein>
    <submittedName>
        <fullName evidence="1">Uncharacterized protein</fullName>
    </submittedName>
</protein>